<keyword evidence="2" id="KW-1185">Reference proteome</keyword>
<evidence type="ECO:0000313" key="2">
    <source>
        <dbReference type="Proteomes" id="UP001163603"/>
    </source>
</evidence>
<dbReference type="Proteomes" id="UP001163603">
    <property type="component" value="Chromosome 2"/>
</dbReference>
<gene>
    <name evidence="1" type="ORF">Pint_16766</name>
</gene>
<dbReference type="EMBL" id="CM047737">
    <property type="protein sequence ID" value="KAJ0048643.1"/>
    <property type="molecule type" value="Genomic_DNA"/>
</dbReference>
<name>A0ACC0ZBS2_9ROSI</name>
<proteinExistence type="predicted"/>
<organism evidence="1 2">
    <name type="scientific">Pistacia integerrima</name>
    <dbReference type="NCBI Taxonomy" id="434235"/>
    <lineage>
        <taxon>Eukaryota</taxon>
        <taxon>Viridiplantae</taxon>
        <taxon>Streptophyta</taxon>
        <taxon>Embryophyta</taxon>
        <taxon>Tracheophyta</taxon>
        <taxon>Spermatophyta</taxon>
        <taxon>Magnoliopsida</taxon>
        <taxon>eudicotyledons</taxon>
        <taxon>Gunneridae</taxon>
        <taxon>Pentapetalae</taxon>
        <taxon>rosids</taxon>
        <taxon>malvids</taxon>
        <taxon>Sapindales</taxon>
        <taxon>Anacardiaceae</taxon>
        <taxon>Pistacia</taxon>
    </lineage>
</organism>
<evidence type="ECO:0000313" key="1">
    <source>
        <dbReference type="EMBL" id="KAJ0048643.1"/>
    </source>
</evidence>
<sequence length="210" mass="23506">MEEEQELIAQQAGLSISSVEKGSFCMCSWFRWPGLLIHKTLWRRSSVTLSHLPGDAKAGSVCEGDQSSAASVCGLAPGTWEWIGGKTSSTIAEWSLICDRKFLPAIPASLFFLRLSFGICFFWPLGGQTPGKKENSSSLVSFNLCYFISYFPLTKHLDLRFASLFKRLCSCWNRNLLPGSLHRSRWPQMARPSWGSTASSSSRQAFFRFL</sequence>
<reference evidence="2" key="1">
    <citation type="journal article" date="2023" name="G3 (Bethesda)">
        <title>Genome assembly and association tests identify interacting loci associated with vigor, precocity, and sex in interspecific pistachio rootstocks.</title>
        <authorList>
            <person name="Palmer W."/>
            <person name="Jacygrad E."/>
            <person name="Sagayaradj S."/>
            <person name="Cavanaugh K."/>
            <person name="Han R."/>
            <person name="Bertier L."/>
            <person name="Beede B."/>
            <person name="Kafkas S."/>
            <person name="Golino D."/>
            <person name="Preece J."/>
            <person name="Michelmore R."/>
        </authorList>
    </citation>
    <scope>NUCLEOTIDE SEQUENCE [LARGE SCALE GENOMIC DNA]</scope>
</reference>
<accession>A0ACC0ZBS2</accession>
<comment type="caution">
    <text evidence="1">The sequence shown here is derived from an EMBL/GenBank/DDBJ whole genome shotgun (WGS) entry which is preliminary data.</text>
</comment>
<protein>
    <submittedName>
        <fullName evidence="1">Uncharacterized protein</fullName>
    </submittedName>
</protein>